<gene>
    <name evidence="1" type="ORF">DIT68_04645</name>
</gene>
<dbReference type="RefSeq" id="WP_109358641.1">
    <property type="nucleotide sequence ID" value="NZ_QFRJ01000002.1"/>
</dbReference>
<dbReference type="OrthoDB" id="9802350at2"/>
<reference evidence="1 2" key="2">
    <citation type="submission" date="2018-05" db="EMBL/GenBank/DDBJ databases">
        <authorList>
            <person name="Lanie J.A."/>
            <person name="Ng W.-L."/>
            <person name="Kazmierczak K.M."/>
            <person name="Andrzejewski T.M."/>
            <person name="Davidsen T.M."/>
            <person name="Wayne K.J."/>
            <person name="Tettelin H."/>
            <person name="Glass J.I."/>
            <person name="Rusch D."/>
            <person name="Podicherti R."/>
            <person name="Tsui H.-C.T."/>
            <person name="Winkler M.E."/>
        </authorList>
    </citation>
    <scope>NUCLEOTIDE SEQUENCE [LARGE SCALE GENOMIC DNA]</scope>
    <source>
        <strain evidence="1 2">C305</strain>
    </source>
</reference>
<dbReference type="PANTHER" id="PTHR47478:SF1">
    <property type="entry name" value="PYRIMIDINE 5'-NUCLEOTIDASE YJJG"/>
    <property type="match status" value="1"/>
</dbReference>
<accession>A0A2U2XFF4</accession>
<dbReference type="InterPro" id="IPR023198">
    <property type="entry name" value="PGP-like_dom2"/>
</dbReference>
<dbReference type="Gene3D" id="1.10.150.240">
    <property type="entry name" value="Putative phosphatase, domain 2"/>
    <property type="match status" value="1"/>
</dbReference>
<dbReference type="InterPro" id="IPR041492">
    <property type="entry name" value="HAD_2"/>
</dbReference>
<reference evidence="1 2" key="1">
    <citation type="submission" date="2018-05" db="EMBL/GenBank/DDBJ databases">
        <title>Brumimicrobium oceani sp. nov., isolated from coastal sediment.</title>
        <authorList>
            <person name="Kou Y."/>
        </authorList>
    </citation>
    <scope>NUCLEOTIDE SEQUENCE [LARGE SCALE GENOMIC DNA]</scope>
    <source>
        <strain evidence="1 2">C305</strain>
    </source>
</reference>
<evidence type="ECO:0000313" key="1">
    <source>
        <dbReference type="EMBL" id="PWH86529.1"/>
    </source>
</evidence>
<dbReference type="EMBL" id="QFRJ01000002">
    <property type="protein sequence ID" value="PWH86529.1"/>
    <property type="molecule type" value="Genomic_DNA"/>
</dbReference>
<dbReference type="NCBIfam" id="TIGR01549">
    <property type="entry name" value="HAD-SF-IA-v1"/>
    <property type="match status" value="1"/>
</dbReference>
<proteinExistence type="predicted"/>
<dbReference type="InterPro" id="IPR011951">
    <property type="entry name" value="HAD-SF_hydro_IA_YjjG/PynA"/>
</dbReference>
<dbReference type="Proteomes" id="UP000245370">
    <property type="component" value="Unassembled WGS sequence"/>
</dbReference>
<name>A0A2U2XFF4_9FLAO</name>
<dbReference type="Gene3D" id="3.40.50.1000">
    <property type="entry name" value="HAD superfamily/HAD-like"/>
    <property type="match status" value="1"/>
</dbReference>
<organism evidence="1 2">
    <name type="scientific">Brumimicrobium oceani</name>
    <dbReference type="NCBI Taxonomy" id="2100725"/>
    <lineage>
        <taxon>Bacteria</taxon>
        <taxon>Pseudomonadati</taxon>
        <taxon>Bacteroidota</taxon>
        <taxon>Flavobacteriia</taxon>
        <taxon>Flavobacteriales</taxon>
        <taxon>Crocinitomicaceae</taxon>
        <taxon>Brumimicrobium</taxon>
    </lineage>
</organism>
<dbReference type="InterPro" id="IPR036412">
    <property type="entry name" value="HAD-like_sf"/>
</dbReference>
<sequence>MNFIKDVFFDLDRTLWDFDKNSESALKIIYDELKLSDHSSSFNTFLDVYREVNARFWRDYAQGKIDKIQLRNGRFSETLKEFQIDNLKMGEQMSDRYLEISPFQTHLFPSTKEVLTDLKNENYNLHIITNGFKEVQFTKLKNSGILHFFDDVLCSEEVGKAKPHPLVFEGALKRTNAKAANSIMIGDDINADVVGAENSGIRGVLFDPNKTHEGKIGLERVEHLEELPPLILGI</sequence>
<dbReference type="SFLD" id="SFLDG01129">
    <property type="entry name" value="C1.5:_HAD__Beta-PGM__Phosphata"/>
    <property type="match status" value="1"/>
</dbReference>
<dbReference type="InterPro" id="IPR052550">
    <property type="entry name" value="Pyrimidine_5'-ntase_YjjG"/>
</dbReference>
<dbReference type="SFLD" id="SFLDS00003">
    <property type="entry name" value="Haloacid_Dehalogenase"/>
    <property type="match status" value="1"/>
</dbReference>
<keyword evidence="2" id="KW-1185">Reference proteome</keyword>
<protein>
    <submittedName>
        <fullName evidence="1">Noncanonical pyrimidine nucleotidase, YjjG family</fullName>
    </submittedName>
</protein>
<dbReference type="AlphaFoldDB" id="A0A2U2XFF4"/>
<dbReference type="InterPro" id="IPR023214">
    <property type="entry name" value="HAD_sf"/>
</dbReference>
<comment type="caution">
    <text evidence="1">The sequence shown here is derived from an EMBL/GenBank/DDBJ whole genome shotgun (WGS) entry which is preliminary data.</text>
</comment>
<dbReference type="PANTHER" id="PTHR47478">
    <property type="match status" value="1"/>
</dbReference>
<dbReference type="SUPFAM" id="SSF56784">
    <property type="entry name" value="HAD-like"/>
    <property type="match status" value="1"/>
</dbReference>
<dbReference type="NCBIfam" id="TIGR02254">
    <property type="entry name" value="YjjG_YfnB"/>
    <property type="match status" value="1"/>
</dbReference>
<evidence type="ECO:0000313" key="2">
    <source>
        <dbReference type="Proteomes" id="UP000245370"/>
    </source>
</evidence>
<dbReference type="GO" id="GO:0008253">
    <property type="term" value="F:5'-nucleotidase activity"/>
    <property type="evidence" value="ECO:0007669"/>
    <property type="project" value="InterPro"/>
</dbReference>
<dbReference type="Pfam" id="PF13419">
    <property type="entry name" value="HAD_2"/>
    <property type="match status" value="1"/>
</dbReference>
<dbReference type="InterPro" id="IPR006439">
    <property type="entry name" value="HAD-SF_hydro_IA"/>
</dbReference>